<feature type="region of interest" description="Disordered" evidence="1">
    <location>
        <begin position="1"/>
        <end position="32"/>
    </location>
</feature>
<organism evidence="2">
    <name type="scientific">uncultured Blastococcus sp</name>
    <dbReference type="NCBI Taxonomy" id="217144"/>
    <lineage>
        <taxon>Bacteria</taxon>
        <taxon>Bacillati</taxon>
        <taxon>Actinomycetota</taxon>
        <taxon>Actinomycetes</taxon>
        <taxon>Geodermatophilales</taxon>
        <taxon>Geodermatophilaceae</taxon>
        <taxon>Blastococcus</taxon>
        <taxon>environmental samples</taxon>
    </lineage>
</organism>
<protein>
    <submittedName>
        <fullName evidence="2">Cytochrome c oxidase polypeptide III</fullName>
        <ecNumber evidence="2">1.9.3.1</ecNumber>
    </submittedName>
</protein>
<feature type="non-terminal residue" evidence="2">
    <location>
        <position position="208"/>
    </location>
</feature>
<name>A0A6J4JCW8_9ACTN</name>
<dbReference type="AlphaFoldDB" id="A0A6J4JCW8"/>
<dbReference type="GO" id="GO:0016491">
    <property type="term" value="F:oxidoreductase activity"/>
    <property type="evidence" value="ECO:0007669"/>
    <property type="project" value="UniProtKB-KW"/>
</dbReference>
<dbReference type="EC" id="1.9.3.1" evidence="2"/>
<proteinExistence type="predicted"/>
<dbReference type="EMBL" id="CADCTI010000284">
    <property type="protein sequence ID" value="CAA9276807.1"/>
    <property type="molecule type" value="Genomic_DNA"/>
</dbReference>
<sequence>DGARDNGPRREQHLRHLESALPDPTEHGQRRHDHLALQRADVLRRPVRHVLHRPRPGRRRLAPGAHRAEPAVRHDLHGHPRAVVGHLPVRGVRGGERQRLRAAPLVLHHVPDGPRLRARPGQRVPGAGDRARDDDLVVPVRVGLLPDDGLPRPARHRWPRRLRLPPHPVHHGPLHAGTGDRGDRGLLLLALRRRRVGRALRHDLPDPL</sequence>
<feature type="compositionally biased region" description="Basic and acidic residues" evidence="1">
    <location>
        <begin position="1"/>
        <end position="28"/>
    </location>
</feature>
<feature type="region of interest" description="Disordered" evidence="1">
    <location>
        <begin position="162"/>
        <end position="182"/>
    </location>
</feature>
<feature type="non-terminal residue" evidence="2">
    <location>
        <position position="1"/>
    </location>
</feature>
<reference evidence="2" key="1">
    <citation type="submission" date="2020-02" db="EMBL/GenBank/DDBJ databases">
        <authorList>
            <person name="Meier V. D."/>
        </authorList>
    </citation>
    <scope>NUCLEOTIDE SEQUENCE</scope>
    <source>
        <strain evidence="2">AVDCRST_MAG57</strain>
    </source>
</reference>
<gene>
    <name evidence="2" type="ORF">AVDCRST_MAG57-3494</name>
</gene>
<evidence type="ECO:0000256" key="1">
    <source>
        <dbReference type="SAM" id="MobiDB-lite"/>
    </source>
</evidence>
<accession>A0A6J4JCW8</accession>
<feature type="compositionally biased region" description="Basic residues" evidence="1">
    <location>
        <begin position="162"/>
        <end position="173"/>
    </location>
</feature>
<keyword evidence="2" id="KW-0560">Oxidoreductase</keyword>
<feature type="region of interest" description="Disordered" evidence="1">
    <location>
        <begin position="111"/>
        <end position="131"/>
    </location>
</feature>
<evidence type="ECO:0000313" key="2">
    <source>
        <dbReference type="EMBL" id="CAA9276807.1"/>
    </source>
</evidence>